<evidence type="ECO:0000256" key="4">
    <source>
        <dbReference type="ARBA" id="ARBA00023136"/>
    </source>
</evidence>
<dbReference type="Pfam" id="PF14322">
    <property type="entry name" value="SusD-like_3"/>
    <property type="match status" value="1"/>
</dbReference>
<keyword evidence="10" id="KW-1185">Reference proteome</keyword>
<dbReference type="InterPro" id="IPR033985">
    <property type="entry name" value="SusD-like_N"/>
</dbReference>
<evidence type="ECO:0000256" key="5">
    <source>
        <dbReference type="ARBA" id="ARBA00023237"/>
    </source>
</evidence>
<dbReference type="Proteomes" id="UP001145087">
    <property type="component" value="Unassembled WGS sequence"/>
</dbReference>
<evidence type="ECO:0000256" key="6">
    <source>
        <dbReference type="SAM" id="SignalP"/>
    </source>
</evidence>
<sequence length="471" mass="53275">MTLKYIKISLAVALVFAITSCSDDYLNLDPSTSIPEEQVFSSFESANSALVGAYDQLSKYTFDGLFVPIMSDIIGEDVMINSVDNWNWFVSVYQLNILPSYIFADDPWWQGYKVIANANRIIENAPLIPDVSEEQVNQLLGGAKALRAYVMLKLVEMYAPAYSGNPEAPSIMLVTKTLSADDESLPRAPLSEVYEQIEKDLISAISLLEENDDKGFLDKKGAQAVLARAYLNTEQWEKARDMAIAAYTDLDLATGTELLSGFNYRNSETIFTVAFTPEDNNVYNSIPSFYYPVSGYSSMRANKDFVDLYSTSDIRGYFFLLEPLIDPNRYLILKFTHNQLVGNAERISIRASEMYLIEAECEAHLGNYDNAQDALFAIQERANPIARKSTSTGQALIDEILLERRKELFGEGFRWNDIKRTQGRFTREGDHWVKFDFGPEDEDYYRLTFPIPQSELDANSNISESDQNTGY</sequence>
<dbReference type="Gene3D" id="1.25.40.390">
    <property type="match status" value="1"/>
</dbReference>
<dbReference type="InterPro" id="IPR011990">
    <property type="entry name" value="TPR-like_helical_dom_sf"/>
</dbReference>
<reference evidence="9" key="1">
    <citation type="submission" date="2022-11" db="EMBL/GenBank/DDBJ databases">
        <title>Marilongibacter aestuarii gen. nov., sp. nov., isolated from tidal flat sediment.</title>
        <authorList>
            <person name="Jiayan W."/>
        </authorList>
    </citation>
    <scope>NUCLEOTIDE SEQUENCE</scope>
    <source>
        <strain evidence="9">Z1-6</strain>
    </source>
</reference>
<dbReference type="GO" id="GO:0009279">
    <property type="term" value="C:cell outer membrane"/>
    <property type="evidence" value="ECO:0007669"/>
    <property type="project" value="UniProtKB-SubCell"/>
</dbReference>
<dbReference type="Pfam" id="PF07980">
    <property type="entry name" value="SusD_RagB"/>
    <property type="match status" value="1"/>
</dbReference>
<comment type="similarity">
    <text evidence="2">Belongs to the SusD family.</text>
</comment>
<keyword evidence="5" id="KW-0998">Cell outer membrane</keyword>
<keyword evidence="4" id="KW-0472">Membrane</keyword>
<comment type="caution">
    <text evidence="9">The sequence shown here is derived from an EMBL/GenBank/DDBJ whole genome shotgun (WGS) entry which is preliminary data.</text>
</comment>
<evidence type="ECO:0000259" key="7">
    <source>
        <dbReference type="Pfam" id="PF07980"/>
    </source>
</evidence>
<dbReference type="RefSeq" id="WP_343332272.1">
    <property type="nucleotide sequence ID" value="NZ_JAPOHD010000012.1"/>
</dbReference>
<name>A0A9X3J416_9BACT</name>
<feature type="domain" description="SusD-like N-terminal" evidence="8">
    <location>
        <begin position="24"/>
        <end position="231"/>
    </location>
</feature>
<evidence type="ECO:0000256" key="1">
    <source>
        <dbReference type="ARBA" id="ARBA00004442"/>
    </source>
</evidence>
<organism evidence="9 10">
    <name type="scientific">Draconibacterium aestuarii</name>
    <dbReference type="NCBI Taxonomy" id="2998507"/>
    <lineage>
        <taxon>Bacteria</taxon>
        <taxon>Pseudomonadati</taxon>
        <taxon>Bacteroidota</taxon>
        <taxon>Bacteroidia</taxon>
        <taxon>Marinilabiliales</taxon>
        <taxon>Prolixibacteraceae</taxon>
        <taxon>Draconibacterium</taxon>
    </lineage>
</organism>
<dbReference type="AlphaFoldDB" id="A0A9X3J416"/>
<comment type="subcellular location">
    <subcellularLocation>
        <location evidence="1">Cell outer membrane</location>
    </subcellularLocation>
</comment>
<evidence type="ECO:0000313" key="10">
    <source>
        <dbReference type="Proteomes" id="UP001145087"/>
    </source>
</evidence>
<gene>
    <name evidence="9" type="ORF">OU798_06265</name>
</gene>
<evidence type="ECO:0000256" key="3">
    <source>
        <dbReference type="ARBA" id="ARBA00022729"/>
    </source>
</evidence>
<accession>A0A9X3J416</accession>
<evidence type="ECO:0000313" key="9">
    <source>
        <dbReference type="EMBL" id="MCY1719939.1"/>
    </source>
</evidence>
<evidence type="ECO:0000259" key="8">
    <source>
        <dbReference type="Pfam" id="PF14322"/>
    </source>
</evidence>
<feature type="domain" description="RagB/SusD" evidence="7">
    <location>
        <begin position="331"/>
        <end position="471"/>
    </location>
</feature>
<dbReference type="CDD" id="cd08977">
    <property type="entry name" value="SusD"/>
    <property type="match status" value="1"/>
</dbReference>
<dbReference type="PROSITE" id="PS51257">
    <property type="entry name" value="PROKAR_LIPOPROTEIN"/>
    <property type="match status" value="1"/>
</dbReference>
<dbReference type="EMBL" id="JAPOHD010000012">
    <property type="protein sequence ID" value="MCY1719939.1"/>
    <property type="molecule type" value="Genomic_DNA"/>
</dbReference>
<dbReference type="InterPro" id="IPR012944">
    <property type="entry name" value="SusD_RagB_dom"/>
</dbReference>
<dbReference type="SUPFAM" id="SSF48452">
    <property type="entry name" value="TPR-like"/>
    <property type="match status" value="1"/>
</dbReference>
<protein>
    <submittedName>
        <fullName evidence="9">RagB/SusD family nutrient uptake outer membrane protein</fullName>
    </submittedName>
</protein>
<evidence type="ECO:0000256" key="2">
    <source>
        <dbReference type="ARBA" id="ARBA00006275"/>
    </source>
</evidence>
<feature type="chain" id="PRO_5040955203" evidence="6">
    <location>
        <begin position="23"/>
        <end position="471"/>
    </location>
</feature>
<keyword evidence="3 6" id="KW-0732">Signal</keyword>
<feature type="signal peptide" evidence="6">
    <location>
        <begin position="1"/>
        <end position="22"/>
    </location>
</feature>
<proteinExistence type="inferred from homology"/>